<proteinExistence type="predicted"/>
<sequence>MFSEARKELSFSLFGSTQSSQSHISSKKRKGNMSTDSKGLSGSPKRRRKFLRTFHNYAVSPRKLKKQVGDLREENKKLKQELKVLKAQSKRLPDKVDHLKDVIKELKDKNLISEDAVNV</sequence>
<dbReference type="EMBL" id="JAPWTK010000074">
    <property type="protein sequence ID" value="KAJ8952090.1"/>
    <property type="molecule type" value="Genomic_DNA"/>
</dbReference>
<reference evidence="3" key="1">
    <citation type="journal article" date="2023" name="Insect Mol. Biol.">
        <title>Genome sequencing provides insights into the evolution of gene families encoding plant cell wall-degrading enzymes in longhorned beetles.</title>
        <authorList>
            <person name="Shin N.R."/>
            <person name="Okamura Y."/>
            <person name="Kirsch R."/>
            <person name="Pauchet Y."/>
        </authorList>
    </citation>
    <scope>NUCLEOTIDE SEQUENCE</scope>
    <source>
        <strain evidence="3">AMC_N1</strain>
    </source>
</reference>
<organism evidence="3 4">
    <name type="scientific">Aromia moschata</name>
    <dbReference type="NCBI Taxonomy" id="1265417"/>
    <lineage>
        <taxon>Eukaryota</taxon>
        <taxon>Metazoa</taxon>
        <taxon>Ecdysozoa</taxon>
        <taxon>Arthropoda</taxon>
        <taxon>Hexapoda</taxon>
        <taxon>Insecta</taxon>
        <taxon>Pterygota</taxon>
        <taxon>Neoptera</taxon>
        <taxon>Endopterygota</taxon>
        <taxon>Coleoptera</taxon>
        <taxon>Polyphaga</taxon>
        <taxon>Cucujiformia</taxon>
        <taxon>Chrysomeloidea</taxon>
        <taxon>Cerambycidae</taxon>
        <taxon>Cerambycinae</taxon>
        <taxon>Callichromatini</taxon>
        <taxon>Aromia</taxon>
    </lineage>
</organism>
<feature type="coiled-coil region" evidence="1">
    <location>
        <begin position="61"/>
        <end position="95"/>
    </location>
</feature>
<feature type="region of interest" description="Disordered" evidence="2">
    <location>
        <begin position="1"/>
        <end position="48"/>
    </location>
</feature>
<dbReference type="Gene3D" id="1.20.5.10">
    <property type="match status" value="1"/>
</dbReference>
<name>A0AAV8YKN3_9CUCU</name>
<keyword evidence="4" id="KW-1185">Reference proteome</keyword>
<evidence type="ECO:0000313" key="3">
    <source>
        <dbReference type="EMBL" id="KAJ8952090.1"/>
    </source>
</evidence>
<comment type="caution">
    <text evidence="3">The sequence shown here is derived from an EMBL/GenBank/DDBJ whole genome shotgun (WGS) entry which is preliminary data.</text>
</comment>
<evidence type="ECO:0000256" key="1">
    <source>
        <dbReference type="SAM" id="Coils"/>
    </source>
</evidence>
<accession>A0AAV8YKN3</accession>
<dbReference type="InterPro" id="IPR036149">
    <property type="entry name" value="APC_N_sf"/>
</dbReference>
<dbReference type="Proteomes" id="UP001162162">
    <property type="component" value="Unassembled WGS sequence"/>
</dbReference>
<dbReference type="SUPFAM" id="SSF58050">
    <property type="entry name" value="N-terminal coiled coil domain from apc"/>
    <property type="match status" value="1"/>
</dbReference>
<dbReference type="AlphaFoldDB" id="A0AAV8YKN3"/>
<keyword evidence="1" id="KW-0175">Coiled coil</keyword>
<evidence type="ECO:0000256" key="2">
    <source>
        <dbReference type="SAM" id="MobiDB-lite"/>
    </source>
</evidence>
<gene>
    <name evidence="3" type="ORF">NQ318_011007</name>
</gene>
<evidence type="ECO:0000313" key="4">
    <source>
        <dbReference type="Proteomes" id="UP001162162"/>
    </source>
</evidence>
<protein>
    <submittedName>
        <fullName evidence="3">Uncharacterized protein</fullName>
    </submittedName>
</protein>